<dbReference type="InterPro" id="IPR023074">
    <property type="entry name" value="HMG_CoA_Rdtase_cat_sf"/>
</dbReference>
<comment type="pathway">
    <text evidence="1">Metabolic intermediate biosynthesis; (R)-mevalonate biosynthesis; (R)-mevalonate from acetyl-CoA: step 3/3.</text>
</comment>
<dbReference type="GO" id="GO:0016126">
    <property type="term" value="P:sterol biosynthetic process"/>
    <property type="evidence" value="ECO:0007669"/>
    <property type="project" value="TreeGrafter"/>
</dbReference>
<dbReference type="InterPro" id="IPR002202">
    <property type="entry name" value="HMG_CoA_Rdtase"/>
</dbReference>
<dbReference type="Pfam" id="PF00368">
    <property type="entry name" value="HMG-CoA_red"/>
    <property type="match status" value="1"/>
</dbReference>
<keyword evidence="3" id="KW-0560">Oxidoreductase</keyword>
<dbReference type="PANTHER" id="PTHR10572">
    <property type="entry name" value="3-HYDROXY-3-METHYLGLUTARYL-COENZYME A REDUCTASE"/>
    <property type="match status" value="1"/>
</dbReference>
<evidence type="ECO:0000313" key="5">
    <source>
        <dbReference type="Proteomes" id="UP000770661"/>
    </source>
</evidence>
<dbReference type="InterPro" id="IPR009029">
    <property type="entry name" value="HMG_CoA_Rdtase_sub-bd_dom_sf"/>
</dbReference>
<dbReference type="PANTHER" id="PTHR10572:SF24">
    <property type="entry name" value="3-HYDROXY-3-METHYLGLUTARYL-COENZYME A REDUCTASE"/>
    <property type="match status" value="1"/>
</dbReference>
<gene>
    <name evidence="4" type="primary">HMGCR</name>
    <name evidence="4" type="ORF">GWK47_008371</name>
</gene>
<evidence type="ECO:0000256" key="1">
    <source>
        <dbReference type="ARBA" id="ARBA00005084"/>
    </source>
</evidence>
<dbReference type="Proteomes" id="UP000770661">
    <property type="component" value="Unassembled WGS sequence"/>
</dbReference>
<dbReference type="PRINTS" id="PR00071">
    <property type="entry name" value="HMGCOARDTASE"/>
</dbReference>
<dbReference type="InterPro" id="IPR009023">
    <property type="entry name" value="HMG_CoA_Rdtase_NAD(P)-bd_sf"/>
</dbReference>
<comment type="similarity">
    <text evidence="2">Belongs to the HMG-CoA reductase family.</text>
</comment>
<dbReference type="Gene3D" id="3.30.70.420">
    <property type="entry name" value="Hydroxymethylglutaryl-CoA reductase, class I/II, NAD/NADP-binding domain"/>
    <property type="match status" value="1"/>
</dbReference>
<dbReference type="GO" id="GO:0005778">
    <property type="term" value="C:peroxisomal membrane"/>
    <property type="evidence" value="ECO:0007669"/>
    <property type="project" value="TreeGrafter"/>
</dbReference>
<comment type="caution">
    <text evidence="4">The sequence shown here is derived from an EMBL/GenBank/DDBJ whole genome shotgun (WGS) entry which is preliminary data.</text>
</comment>
<dbReference type="GO" id="GO:0004420">
    <property type="term" value="F:hydroxymethylglutaryl-CoA reductase (NADPH) activity"/>
    <property type="evidence" value="ECO:0007669"/>
    <property type="project" value="InterPro"/>
</dbReference>
<dbReference type="AlphaFoldDB" id="A0A8J5CRB0"/>
<organism evidence="4 5">
    <name type="scientific">Chionoecetes opilio</name>
    <name type="common">Atlantic snow crab</name>
    <name type="synonym">Cancer opilio</name>
    <dbReference type="NCBI Taxonomy" id="41210"/>
    <lineage>
        <taxon>Eukaryota</taxon>
        <taxon>Metazoa</taxon>
        <taxon>Ecdysozoa</taxon>
        <taxon>Arthropoda</taxon>
        <taxon>Crustacea</taxon>
        <taxon>Multicrustacea</taxon>
        <taxon>Malacostraca</taxon>
        <taxon>Eumalacostraca</taxon>
        <taxon>Eucarida</taxon>
        <taxon>Decapoda</taxon>
        <taxon>Pleocyemata</taxon>
        <taxon>Brachyura</taxon>
        <taxon>Eubrachyura</taxon>
        <taxon>Majoidea</taxon>
        <taxon>Majidae</taxon>
        <taxon>Chionoecetes</taxon>
    </lineage>
</organism>
<dbReference type="OrthoDB" id="6377390at2759"/>
<dbReference type="GO" id="GO:0008299">
    <property type="term" value="P:isoprenoid biosynthetic process"/>
    <property type="evidence" value="ECO:0007669"/>
    <property type="project" value="TreeGrafter"/>
</dbReference>
<proteinExistence type="inferred from homology"/>
<reference evidence="4" key="1">
    <citation type="submission" date="2020-07" db="EMBL/GenBank/DDBJ databases">
        <title>The High-quality genome of the commercially important snow crab, Chionoecetes opilio.</title>
        <authorList>
            <person name="Jeong J.-H."/>
            <person name="Ryu S."/>
        </authorList>
    </citation>
    <scope>NUCLEOTIDE SEQUENCE</scope>
    <source>
        <strain evidence="4">MADBK_172401_WGS</strain>
        <tissue evidence="4">Digestive gland</tissue>
    </source>
</reference>
<dbReference type="GO" id="GO:0005789">
    <property type="term" value="C:endoplasmic reticulum membrane"/>
    <property type="evidence" value="ECO:0007669"/>
    <property type="project" value="TreeGrafter"/>
</dbReference>
<dbReference type="Gene3D" id="3.90.770.10">
    <property type="entry name" value="3-hydroxy-3-methylglutaryl-coenzyme A Reductase, Chain A, domain 2"/>
    <property type="match status" value="1"/>
</dbReference>
<dbReference type="PROSITE" id="PS50065">
    <property type="entry name" value="HMG_COA_REDUCTASE_4"/>
    <property type="match status" value="1"/>
</dbReference>
<accession>A0A8J5CRB0</accession>
<keyword evidence="5" id="KW-1185">Reference proteome</keyword>
<evidence type="ECO:0000313" key="4">
    <source>
        <dbReference type="EMBL" id="KAG0716987.1"/>
    </source>
</evidence>
<protein>
    <submittedName>
        <fullName evidence="4">3-hydroxy-3-methylglutaryl-coenzyme A reductase</fullName>
    </submittedName>
</protein>
<evidence type="ECO:0000256" key="3">
    <source>
        <dbReference type="ARBA" id="ARBA00023002"/>
    </source>
</evidence>
<evidence type="ECO:0000256" key="2">
    <source>
        <dbReference type="ARBA" id="ARBA00007661"/>
    </source>
</evidence>
<sequence>MSGNYCVDKKPSAINWIEGRGKSVVCEAVVPGKVVTEVLKTSVAALVEANITKNLVGSSLAGSIGGNNAHAANVVAAMFIACGQTSAPPLTPLPSAPQRFMIKLVGLVVGWTWVASCH</sequence>
<dbReference type="SUPFAM" id="SSF55035">
    <property type="entry name" value="NAD-binding domain of HMG-CoA reductase"/>
    <property type="match status" value="1"/>
</dbReference>
<name>A0A8J5CRB0_CHIOP</name>
<dbReference type="SUPFAM" id="SSF56542">
    <property type="entry name" value="Substrate-binding domain of HMG-CoA reductase"/>
    <property type="match status" value="1"/>
</dbReference>
<dbReference type="GO" id="GO:0015936">
    <property type="term" value="P:coenzyme A metabolic process"/>
    <property type="evidence" value="ECO:0007669"/>
    <property type="project" value="InterPro"/>
</dbReference>
<dbReference type="EMBL" id="JACEEZ010018379">
    <property type="protein sequence ID" value="KAG0716987.1"/>
    <property type="molecule type" value="Genomic_DNA"/>
</dbReference>